<dbReference type="Pfam" id="PF03221">
    <property type="entry name" value="HTH_Tnp_Tc5"/>
    <property type="match status" value="1"/>
</dbReference>
<reference evidence="6" key="2">
    <citation type="submission" date="2021-08" db="EMBL/GenBank/DDBJ databases">
        <authorList>
            <person name="Eriksson T."/>
        </authorList>
    </citation>
    <scope>NUCLEOTIDE SEQUENCE</scope>
    <source>
        <strain evidence="6">Stoneville</strain>
        <tissue evidence="6">Whole head</tissue>
    </source>
</reference>
<evidence type="ECO:0000256" key="3">
    <source>
        <dbReference type="ARBA" id="ARBA00023242"/>
    </source>
</evidence>
<dbReference type="Gene3D" id="1.10.10.60">
    <property type="entry name" value="Homeodomain-like"/>
    <property type="match status" value="1"/>
</dbReference>
<evidence type="ECO:0000259" key="5">
    <source>
        <dbReference type="PROSITE" id="PS51253"/>
    </source>
</evidence>
<evidence type="ECO:0000256" key="4">
    <source>
        <dbReference type="SAM" id="MobiDB-lite"/>
    </source>
</evidence>
<dbReference type="PANTHER" id="PTHR19303:SF74">
    <property type="entry name" value="POGO TRANSPOSABLE ELEMENT WITH KRAB DOMAIN"/>
    <property type="match status" value="1"/>
</dbReference>
<dbReference type="EMBL" id="JABDTM020028569">
    <property type="protein sequence ID" value="KAH0808744.1"/>
    <property type="molecule type" value="Genomic_DNA"/>
</dbReference>
<feature type="region of interest" description="Disordered" evidence="4">
    <location>
        <begin position="1118"/>
        <end position="1152"/>
    </location>
</feature>
<proteinExistence type="predicted"/>
<accession>A0A8J6H605</accession>
<dbReference type="Proteomes" id="UP000719412">
    <property type="component" value="Unassembled WGS sequence"/>
</dbReference>
<dbReference type="InterPro" id="IPR004875">
    <property type="entry name" value="DDE_SF_endonuclease_dom"/>
</dbReference>
<keyword evidence="3" id="KW-0539">Nucleus</keyword>
<evidence type="ECO:0000256" key="2">
    <source>
        <dbReference type="ARBA" id="ARBA00023125"/>
    </source>
</evidence>
<keyword evidence="7" id="KW-1185">Reference proteome</keyword>
<dbReference type="SUPFAM" id="SSF46689">
    <property type="entry name" value="Homeodomain-like"/>
    <property type="match status" value="1"/>
</dbReference>
<sequence length="1423" mass="161296">MNKRPTKSTPVFVNLTHKYLSVLFEFLNNPGVVALPDSSSGPDNWPARDEYGLNVVVILSRPPSTPPSNKSDHRKDPIDPFRRLYLVNFGGHATPDVCHATHAGKQRSAVSRYYIISVASSGALRQNDINAKLALRGATRSHKALARRINYTGSIVCAYFFSEARSPPSVLPIRPNETCKFRRRGRTRTRWPGCLFIVTKPALNSGQGPNEYLLPLNDCYHGPLRNQSPAFRIPDAPHEVRSLRPMPALFGPLIGLQLSDTRINKGIYRRVGRIRYPAPAGNLRGPTYDFRRRGEAVSIFYSKECLLLSENADSGIGARDVQRLISPDQVRAVCLEATVLHFTSVPEVSGRILQLVCAEQLSRALHEIKVNGMPKSKASKQFGIPRTTLRDKVSAKTSENIERVGKKCTLGKEIENKLVEWIVTNAANGFPVNKDGLMYSVQKIVERSHIQTPFTKNKPGRKWFDSFLRRNPIVRQKHAEYINKARASISEEKIRTWFSEVRILLKDDIEVLNHPQRIWNMDETAVFLSPKGGLVLAERGKPTYDITSTSEKDNVTTLITVNALGESAPPLTIFKYDRLPRAVIDAAPPHWGIGKSDSGWMQSENFYEYFANVFHPFLVKSNIQRPVVMFLDGHGSHLSLALSAFCRENQIILVCLPANATHIMQPLDVAFFYPLKQKWKTFTRKWMYDHDGFTITKKDVPGALNTIMQEEKFQDSIISGFRTTGLYPFDEDGVNYSKCVSRKSVDHTSNKIDDRLEMSQKETALLQLIETRVKETTVLDLFKRTYESKNSWEGDMSYLELYKLWKSVKDSVHSTEQNAVPDNSSILTSTNLDQFVDTEVTNINFDEDGISFPFLEWNDAMEYQECVVSERDDSNIECFDGDKITVTAQVHQVEQRSAINDAKENRNTRGDNEISIVLQEQEEKTELEILKTSEFQENDNLKDMSERENSNIGCCDVNKIPVTAQVHQVEKRSAIDDAKENRNTRGDNEISVVLQEQEEKTELEILKTNKFGSELCVRHEENDLDAITVVSDETQMGTKKKINILQNIVLEDGKMKENNEMNEGKTTIRFSDSGENVNAVLQDVLLYPNPKPNKKRRKVDNLPSVLTSDQWVHIAEAKEKDRQRKEEVKKEKQRIREENRTKKLEKQTKKKTKEIVMKTKEAPKSTNNAKKNIRTAIKIGSFVIVRYDDLLYPAEVVQTGKERAKCRAMEKSGAHWKWPQKPDVIWSKNEVLCAEAGSLAAERSEYFYPSVHTTIAGSGRNRKDDAGLITAQADCCRYKLFNTGALNGQIPPRPFWKVSEVLRRPPGNVYAMFQEHNGTIESGFFFGNISGRRIEIAQIPHTSPLPQFIGLLNRLFLETSVKSSSASSLESEHGRHFVAFNVNIERTGGVRVMNSGPGASHDPAHMSACIFTPRQCRDRNQRE</sequence>
<feature type="domain" description="HTH CENPB-type" evidence="5">
    <location>
        <begin position="402"/>
        <end position="477"/>
    </location>
</feature>
<comment type="subcellular location">
    <subcellularLocation>
        <location evidence="1">Nucleus</location>
    </subcellularLocation>
</comment>
<dbReference type="Gene3D" id="3.30.420.10">
    <property type="entry name" value="Ribonuclease H-like superfamily/Ribonuclease H"/>
    <property type="match status" value="1"/>
</dbReference>
<reference evidence="6" key="1">
    <citation type="journal article" date="2020" name="J Insects Food Feed">
        <title>The yellow mealworm (Tenebrio molitor) genome: a resource for the emerging insects as food and feed industry.</title>
        <authorList>
            <person name="Eriksson T."/>
            <person name="Andere A."/>
            <person name="Kelstrup H."/>
            <person name="Emery V."/>
            <person name="Picard C."/>
        </authorList>
    </citation>
    <scope>NUCLEOTIDE SEQUENCE</scope>
    <source>
        <strain evidence="6">Stoneville</strain>
        <tissue evidence="6">Whole head</tissue>
    </source>
</reference>
<evidence type="ECO:0000313" key="6">
    <source>
        <dbReference type="EMBL" id="KAH0808744.1"/>
    </source>
</evidence>
<name>A0A8J6H605_TENMO</name>
<dbReference type="InterPro" id="IPR009057">
    <property type="entry name" value="Homeodomain-like_sf"/>
</dbReference>
<keyword evidence="2" id="KW-0238">DNA-binding</keyword>
<dbReference type="InterPro" id="IPR006600">
    <property type="entry name" value="HTH_CenpB_DNA-bd_dom"/>
</dbReference>
<dbReference type="InterPro" id="IPR050863">
    <property type="entry name" value="CenT-Element_Derived"/>
</dbReference>
<evidence type="ECO:0000256" key="1">
    <source>
        <dbReference type="ARBA" id="ARBA00004123"/>
    </source>
</evidence>
<dbReference type="PANTHER" id="PTHR19303">
    <property type="entry name" value="TRANSPOSON"/>
    <property type="match status" value="1"/>
</dbReference>
<dbReference type="Pfam" id="PF03184">
    <property type="entry name" value="DDE_1"/>
    <property type="match status" value="1"/>
</dbReference>
<dbReference type="InterPro" id="IPR036397">
    <property type="entry name" value="RNaseH_sf"/>
</dbReference>
<organism evidence="6 7">
    <name type="scientific">Tenebrio molitor</name>
    <name type="common">Yellow mealworm beetle</name>
    <dbReference type="NCBI Taxonomy" id="7067"/>
    <lineage>
        <taxon>Eukaryota</taxon>
        <taxon>Metazoa</taxon>
        <taxon>Ecdysozoa</taxon>
        <taxon>Arthropoda</taxon>
        <taxon>Hexapoda</taxon>
        <taxon>Insecta</taxon>
        <taxon>Pterygota</taxon>
        <taxon>Neoptera</taxon>
        <taxon>Endopterygota</taxon>
        <taxon>Coleoptera</taxon>
        <taxon>Polyphaga</taxon>
        <taxon>Cucujiformia</taxon>
        <taxon>Tenebrionidae</taxon>
        <taxon>Tenebrio</taxon>
    </lineage>
</organism>
<dbReference type="GO" id="GO:0003677">
    <property type="term" value="F:DNA binding"/>
    <property type="evidence" value="ECO:0007669"/>
    <property type="project" value="UniProtKB-KW"/>
</dbReference>
<dbReference type="PROSITE" id="PS51253">
    <property type="entry name" value="HTH_CENPB"/>
    <property type="match status" value="1"/>
</dbReference>
<gene>
    <name evidence="6" type="ORF">GEV33_014047</name>
</gene>
<protein>
    <recommendedName>
        <fullName evidence="5">HTH CENPB-type domain-containing protein</fullName>
    </recommendedName>
</protein>
<evidence type="ECO:0000313" key="7">
    <source>
        <dbReference type="Proteomes" id="UP000719412"/>
    </source>
</evidence>
<dbReference type="Pfam" id="PF05225">
    <property type="entry name" value="HTH_psq"/>
    <property type="match status" value="1"/>
</dbReference>
<dbReference type="InterPro" id="IPR007889">
    <property type="entry name" value="HTH_Psq"/>
</dbReference>
<dbReference type="GO" id="GO:0005634">
    <property type="term" value="C:nucleus"/>
    <property type="evidence" value="ECO:0007669"/>
    <property type="project" value="UniProtKB-SubCell"/>
</dbReference>
<comment type="caution">
    <text evidence="6">The sequence shown here is derived from an EMBL/GenBank/DDBJ whole genome shotgun (WGS) entry which is preliminary data.</text>
</comment>